<protein>
    <recommendedName>
        <fullName evidence="3">Three-Cys-motif partner protein</fullName>
    </recommendedName>
</protein>
<dbReference type="InterPro" id="IPR046788">
    <property type="entry name" value="Methyltransf_35"/>
</dbReference>
<evidence type="ECO:0000313" key="1">
    <source>
        <dbReference type="EMBL" id="SEN96617.1"/>
    </source>
</evidence>
<proteinExistence type="predicted"/>
<dbReference type="EMBL" id="FOCT01000009">
    <property type="protein sequence ID" value="SEN96617.1"/>
    <property type="molecule type" value="Genomic_DNA"/>
</dbReference>
<accession>A0A1H8KUQ1</accession>
<sequence length="272" mass="31101">MGANRFYDFLLIHKYLGIANMISLEHDPIMFKRAVFNCPYSFIDVQERTATAFIDEDTFNVPTILWLDYDGGISPRVIRDIASLSTKLQVGDLCFVTLFGGPPRVLDRENDQARFVWFQDQLGDVAGDVSLADVERSSFPAAVHKVLIAAFRNAFSVRRDGQFIPFLQVEYTDSSPMITVGGGLLTEEQALGFRRRIRKALPFLSAEGNDLYEIKSLHLTERERALFDRAATRPNKRSSERNQLKKLGFKEMEIATYKDLIRYLPRYVETIV</sequence>
<reference evidence="1 2" key="1">
    <citation type="submission" date="2016-10" db="EMBL/GenBank/DDBJ databases">
        <authorList>
            <person name="de Groot N.N."/>
        </authorList>
    </citation>
    <scope>NUCLEOTIDE SEQUENCE [LARGE SCALE GENOMIC DNA]</scope>
    <source>
        <strain evidence="1 2">Nl18</strain>
    </source>
</reference>
<gene>
    <name evidence="1" type="ORF">SAMN05216404_10963</name>
</gene>
<dbReference type="AlphaFoldDB" id="A0A1H8KUQ1"/>
<organism evidence="1 2">
    <name type="scientific">Nitrosospira multiformis</name>
    <dbReference type="NCBI Taxonomy" id="1231"/>
    <lineage>
        <taxon>Bacteria</taxon>
        <taxon>Pseudomonadati</taxon>
        <taxon>Pseudomonadota</taxon>
        <taxon>Betaproteobacteria</taxon>
        <taxon>Nitrosomonadales</taxon>
        <taxon>Nitrosomonadaceae</taxon>
        <taxon>Nitrosospira</taxon>
    </lineage>
</organism>
<evidence type="ECO:0000313" key="2">
    <source>
        <dbReference type="Proteomes" id="UP000183898"/>
    </source>
</evidence>
<dbReference type="Pfam" id="PF20553">
    <property type="entry name" value="Methyltransf_35"/>
    <property type="match status" value="1"/>
</dbReference>
<name>A0A1H8KUQ1_9PROT</name>
<dbReference type="Proteomes" id="UP000183898">
    <property type="component" value="Unassembled WGS sequence"/>
</dbReference>
<evidence type="ECO:0008006" key="3">
    <source>
        <dbReference type="Google" id="ProtNLM"/>
    </source>
</evidence>